<evidence type="ECO:0000256" key="1">
    <source>
        <dbReference type="SAM" id="MobiDB-lite"/>
    </source>
</evidence>
<evidence type="ECO:0000313" key="3">
    <source>
        <dbReference type="Proteomes" id="UP000198531"/>
    </source>
</evidence>
<dbReference type="Gene3D" id="2.60.40.10">
    <property type="entry name" value="Immunoglobulins"/>
    <property type="match status" value="1"/>
</dbReference>
<dbReference type="OrthoDB" id="307397at2157"/>
<organism evidence="2 3">
    <name type="scientific">Halogeometricum rufum</name>
    <dbReference type="NCBI Taxonomy" id="553469"/>
    <lineage>
        <taxon>Archaea</taxon>
        <taxon>Methanobacteriati</taxon>
        <taxon>Methanobacteriota</taxon>
        <taxon>Stenosarchaea group</taxon>
        <taxon>Halobacteria</taxon>
        <taxon>Halobacteriales</taxon>
        <taxon>Haloferacaceae</taxon>
        <taxon>Halogeometricum</taxon>
    </lineage>
</organism>
<sequence length="134" mass="14109">METRRAVLSALSASVLALLGGCLGSPPRGTGPRRPPDPPAGQSRRTPDRPDLYVETFDFEATESGALRVFGDVGNRGGVERSATVRVRATVGGETYTRETTLSVQPGETASFSVTLSVSQEAFLRGGELDVSLV</sequence>
<dbReference type="AlphaFoldDB" id="A0A1I6IWQ5"/>
<dbReference type="RefSeq" id="WP_177232702.1">
    <property type="nucleotide sequence ID" value="NZ_FOYT01000005.1"/>
</dbReference>
<keyword evidence="3" id="KW-1185">Reference proteome</keyword>
<dbReference type="InterPro" id="IPR013783">
    <property type="entry name" value="Ig-like_fold"/>
</dbReference>
<reference evidence="3" key="1">
    <citation type="submission" date="2016-10" db="EMBL/GenBank/DDBJ databases">
        <authorList>
            <person name="Varghese N."/>
            <person name="Submissions S."/>
        </authorList>
    </citation>
    <scope>NUCLEOTIDE SEQUENCE [LARGE SCALE GENOMIC DNA]</scope>
    <source>
        <strain evidence="3">CGMCC 1.7736</strain>
    </source>
</reference>
<accession>A0A1I6IWQ5</accession>
<dbReference type="PROSITE" id="PS51257">
    <property type="entry name" value="PROKAR_LIPOPROTEIN"/>
    <property type="match status" value="1"/>
</dbReference>
<evidence type="ECO:0000313" key="2">
    <source>
        <dbReference type="EMBL" id="SFR71101.1"/>
    </source>
</evidence>
<feature type="region of interest" description="Disordered" evidence="1">
    <location>
        <begin position="23"/>
        <end position="50"/>
    </location>
</feature>
<name>A0A1I6IWQ5_9EURY</name>
<dbReference type="EMBL" id="FOYT01000005">
    <property type="protein sequence ID" value="SFR71101.1"/>
    <property type="molecule type" value="Genomic_DNA"/>
</dbReference>
<protein>
    <recommendedName>
        <fullName evidence="4">Transcriptional initiation protein Tat</fullName>
    </recommendedName>
</protein>
<dbReference type="Proteomes" id="UP000198531">
    <property type="component" value="Unassembled WGS sequence"/>
</dbReference>
<proteinExistence type="predicted"/>
<evidence type="ECO:0008006" key="4">
    <source>
        <dbReference type="Google" id="ProtNLM"/>
    </source>
</evidence>
<feature type="compositionally biased region" description="Low complexity" evidence="1">
    <location>
        <begin position="23"/>
        <end position="32"/>
    </location>
</feature>
<gene>
    <name evidence="2" type="ORF">SAMN04487947_3793</name>
</gene>